<dbReference type="InParanoid" id="W4JPE4"/>
<proteinExistence type="inferred from homology"/>
<evidence type="ECO:0000256" key="2">
    <source>
        <dbReference type="ARBA" id="ARBA00007951"/>
    </source>
</evidence>
<dbReference type="Proteomes" id="UP000030671">
    <property type="component" value="Unassembled WGS sequence"/>
</dbReference>
<organism evidence="8 9">
    <name type="scientific">Heterobasidion irregulare (strain TC 32-1)</name>
    <dbReference type="NCBI Taxonomy" id="747525"/>
    <lineage>
        <taxon>Eukaryota</taxon>
        <taxon>Fungi</taxon>
        <taxon>Dikarya</taxon>
        <taxon>Basidiomycota</taxon>
        <taxon>Agaricomycotina</taxon>
        <taxon>Agaricomycetes</taxon>
        <taxon>Russulales</taxon>
        <taxon>Bondarzewiaceae</taxon>
        <taxon>Heterobasidion</taxon>
        <taxon>Heterobasidion annosum species complex</taxon>
    </lineage>
</organism>
<dbReference type="InterPro" id="IPR000933">
    <property type="entry name" value="Glyco_hydro_29"/>
</dbReference>
<dbReference type="STRING" id="747525.W4JPE4"/>
<accession>W4JPE4</accession>
<dbReference type="InterPro" id="IPR013780">
    <property type="entry name" value="Glyco_hydro_b"/>
</dbReference>
<dbReference type="InterPro" id="IPR017853">
    <property type="entry name" value="GH"/>
</dbReference>
<dbReference type="PANTHER" id="PTHR10030:SF37">
    <property type="entry name" value="ALPHA-L-FUCOSIDASE-RELATED"/>
    <property type="match status" value="1"/>
</dbReference>
<dbReference type="GeneID" id="20666341"/>
<evidence type="ECO:0000256" key="3">
    <source>
        <dbReference type="ARBA" id="ARBA00012662"/>
    </source>
</evidence>
<dbReference type="InterPro" id="IPR057739">
    <property type="entry name" value="Glyco_hydro_29_N"/>
</dbReference>
<evidence type="ECO:0000256" key="6">
    <source>
        <dbReference type="ARBA" id="ARBA00023295"/>
    </source>
</evidence>
<keyword evidence="6" id="KW-0326">Glycosidase</keyword>
<dbReference type="EMBL" id="KI925467">
    <property type="protein sequence ID" value="ETW74955.1"/>
    <property type="molecule type" value="Genomic_DNA"/>
</dbReference>
<dbReference type="eggNOG" id="KOG3340">
    <property type="taxonomic scope" value="Eukaryota"/>
</dbReference>
<dbReference type="AlphaFoldDB" id="W4JPE4"/>
<evidence type="ECO:0000259" key="7">
    <source>
        <dbReference type="Pfam" id="PF01120"/>
    </source>
</evidence>
<keyword evidence="5 8" id="KW-0378">Hydrolase</keyword>
<sequence length="826" mass="89802">MNVYDAAHSLYYPSAPVLDSQLLELGAVTQSVKLDLSPLFNAKAASSGLNDTAANFDGSGRAYPVQWLPTAKTFSFTGIEFDLPPFHNLSALDTVQSNSQVVPVPSGGSVYQSFNALAVGLGDVRVSNVTFAFEDGTSEDTAIIVAPWYSGGSIFNGPISTPFHYANPTYDYGMTIDYNRTHIHFVTVSVRNDKKLKSVTLPVQSSQINFFSISLISADASVAAGAMEAEALASSGQQVLDSGAAPRAAPALSVQTVRSTTKWLGETTSKSARTQIIEVTINNVSPLNGPLAEWVTSNHSVSLVSSSLHTIAPGSFRRLRTNDQVTVVVGVQNSVDVTSGSNATVTVVVKDKDGKEVALAGGAQAWPVVAGIPDYQNNDPSLDTHESPEWYEDAKFGIFIHWGVYSVPAWAPSGQQYAEWYNWDLHNPPNSGSPTWVHHLSTYGPNVVYDDFIANFTASAWNPDDWVDLFVNAGAKYFVLVTKHHDGFALFDTGSSSNRNSLLLGPKRDIVKELLDSAKARHPSLRRGTYFSMPEWFNPDYAPYARVSFPGRPALNAFNGSCCDPYTGWVKVNDFLEDIQKPQMETLFYKYDTEILWCDIGGWSSFPTFAGDWYNYAASQGRQVVRDDRCGTNQTDFVTPEYATYPARLSQKWESSEGMDPFSYGYNSDTPPDAYQQASEIIPKLTDMVSKGGNYLLDIGPKADGTVIPEMTGPLLEVGAWLNSSGEAIYGTRPWWIASADTTPGFTDVRFTTTPDAFYIVALSRPNGTLSTPAPVPIALGDSVTLLGGTGSRLDWTSTDGVLSVEVGDDELNKVQYAWAFKVSYA</sequence>
<dbReference type="SMART" id="SM00812">
    <property type="entry name" value="Alpha_L_fucos"/>
    <property type="match status" value="1"/>
</dbReference>
<gene>
    <name evidence="8" type="ORF">HETIRDRAFT_108369</name>
</gene>
<evidence type="ECO:0000256" key="5">
    <source>
        <dbReference type="ARBA" id="ARBA00022801"/>
    </source>
</evidence>
<dbReference type="InterPro" id="IPR016286">
    <property type="entry name" value="FUC_metazoa-typ"/>
</dbReference>
<dbReference type="PRINTS" id="PR00741">
    <property type="entry name" value="GLHYDRLASE29"/>
</dbReference>
<evidence type="ECO:0000313" key="8">
    <source>
        <dbReference type="EMBL" id="ETW74955.1"/>
    </source>
</evidence>
<name>W4JPE4_HETIT</name>
<protein>
    <recommendedName>
        <fullName evidence="3">alpha-L-fucosidase</fullName>
        <ecNumber evidence="3">3.2.1.51</ecNumber>
    </recommendedName>
</protein>
<dbReference type="EC" id="3.2.1.51" evidence="3"/>
<dbReference type="GO" id="GO:0004560">
    <property type="term" value="F:alpha-L-fucosidase activity"/>
    <property type="evidence" value="ECO:0007669"/>
    <property type="project" value="UniProtKB-EC"/>
</dbReference>
<dbReference type="HOGENOM" id="CLU_002934_4_1_1"/>
<reference evidence="8 9" key="1">
    <citation type="journal article" date="2012" name="New Phytol.">
        <title>Insight into trade-off between wood decay and parasitism from the genome of a fungal forest pathogen.</title>
        <authorList>
            <person name="Olson A."/>
            <person name="Aerts A."/>
            <person name="Asiegbu F."/>
            <person name="Belbahri L."/>
            <person name="Bouzid O."/>
            <person name="Broberg A."/>
            <person name="Canback B."/>
            <person name="Coutinho P.M."/>
            <person name="Cullen D."/>
            <person name="Dalman K."/>
            <person name="Deflorio G."/>
            <person name="van Diepen L.T."/>
            <person name="Dunand C."/>
            <person name="Duplessis S."/>
            <person name="Durling M."/>
            <person name="Gonthier P."/>
            <person name="Grimwood J."/>
            <person name="Fossdal C.G."/>
            <person name="Hansson D."/>
            <person name="Henrissat B."/>
            <person name="Hietala A."/>
            <person name="Himmelstrand K."/>
            <person name="Hoffmeister D."/>
            <person name="Hogberg N."/>
            <person name="James T.Y."/>
            <person name="Karlsson M."/>
            <person name="Kohler A."/>
            <person name="Kues U."/>
            <person name="Lee Y.H."/>
            <person name="Lin Y.C."/>
            <person name="Lind M."/>
            <person name="Lindquist E."/>
            <person name="Lombard V."/>
            <person name="Lucas S."/>
            <person name="Lunden K."/>
            <person name="Morin E."/>
            <person name="Murat C."/>
            <person name="Park J."/>
            <person name="Raffaello T."/>
            <person name="Rouze P."/>
            <person name="Salamov A."/>
            <person name="Schmutz J."/>
            <person name="Solheim H."/>
            <person name="Stahlberg J."/>
            <person name="Velez H."/>
            <person name="de Vries R.P."/>
            <person name="Wiebenga A."/>
            <person name="Woodward S."/>
            <person name="Yakovlev I."/>
            <person name="Garbelotto M."/>
            <person name="Martin F."/>
            <person name="Grigoriev I.V."/>
            <person name="Stenlid J."/>
        </authorList>
    </citation>
    <scope>NUCLEOTIDE SEQUENCE [LARGE SCALE GENOMIC DNA]</scope>
    <source>
        <strain evidence="8 9">TC 32-1</strain>
    </source>
</reference>
<dbReference type="SUPFAM" id="SSF51445">
    <property type="entry name" value="(Trans)glycosidases"/>
    <property type="match status" value="1"/>
</dbReference>
<dbReference type="Gene3D" id="2.60.40.1180">
    <property type="entry name" value="Golgi alpha-mannosidase II"/>
    <property type="match status" value="1"/>
</dbReference>
<evidence type="ECO:0000313" key="9">
    <source>
        <dbReference type="Proteomes" id="UP000030671"/>
    </source>
</evidence>
<dbReference type="Pfam" id="PF01120">
    <property type="entry name" value="Alpha_L_fucos"/>
    <property type="match status" value="1"/>
</dbReference>
<dbReference type="GO" id="GO:0006004">
    <property type="term" value="P:fucose metabolic process"/>
    <property type="evidence" value="ECO:0007669"/>
    <property type="project" value="InterPro"/>
</dbReference>
<evidence type="ECO:0000256" key="1">
    <source>
        <dbReference type="ARBA" id="ARBA00004071"/>
    </source>
</evidence>
<dbReference type="GO" id="GO:0016139">
    <property type="term" value="P:glycoside catabolic process"/>
    <property type="evidence" value="ECO:0007669"/>
    <property type="project" value="TreeGrafter"/>
</dbReference>
<dbReference type="RefSeq" id="XP_009553413.1">
    <property type="nucleotide sequence ID" value="XM_009555118.1"/>
</dbReference>
<dbReference type="Gene3D" id="3.20.20.80">
    <property type="entry name" value="Glycosidases"/>
    <property type="match status" value="1"/>
</dbReference>
<comment type="function">
    <text evidence="1">Alpha-L-fucosidase is responsible for hydrolyzing the alpha-1,6-linked fucose joined to the reducing-end N-acetylglucosamine of the carbohydrate moieties of glycoproteins.</text>
</comment>
<comment type="similarity">
    <text evidence="2">Belongs to the glycosyl hydrolase 29 family.</text>
</comment>
<evidence type="ECO:0000256" key="4">
    <source>
        <dbReference type="ARBA" id="ARBA00022729"/>
    </source>
</evidence>
<feature type="domain" description="Glycoside hydrolase family 29 N-terminal" evidence="7">
    <location>
        <begin position="374"/>
        <end position="727"/>
    </location>
</feature>
<keyword evidence="4" id="KW-0732">Signal</keyword>
<dbReference type="KEGG" id="hir:HETIRDRAFT_108369"/>
<dbReference type="OrthoDB" id="6039950at2759"/>
<keyword evidence="9" id="KW-1185">Reference proteome</keyword>
<dbReference type="PANTHER" id="PTHR10030">
    <property type="entry name" value="ALPHA-L-FUCOSIDASE"/>
    <property type="match status" value="1"/>
</dbReference>